<accession>A0AAE4K0V9</accession>
<sequence length="358" mass="41377">MKSITKLAGILNVILPKLDYTLFLQTCLLTGDAGEKAWQAWKQKNQEPLIAIKKQSQPYKRHLPLLYYGLIRNEIKISNTLQTVLRTAVMREQLRNKTYERILYQTLDVLHKVNIRPFLLKGSVTASIAYPHPSLRHCHDIDLFIRSMECKQAIMAFKQANLRLISSDVQQLDIELKHPSGLPVFIHRNLFANAVYNRVQNKMLVASKPLLIMNKEVNSLNFTDLLLHICGHAATSSSCQSLTWVYDAYFLLQQFPQIDWQNLLDNAKSAGFSLPLWVMLQYLQQSFQSPVPEAFLSELVEQVTSPTEEIFVLLKNSTGRHKSLRYLLKLTQNHYEKFWLIKELGPIVLARKIKHLIK</sequence>
<dbReference type="Pfam" id="PF14907">
    <property type="entry name" value="NTP_transf_5"/>
    <property type="match status" value="1"/>
</dbReference>
<dbReference type="Proteomes" id="UP001268256">
    <property type="component" value="Unassembled WGS sequence"/>
</dbReference>
<evidence type="ECO:0000313" key="1">
    <source>
        <dbReference type="EMBL" id="MDS3862227.1"/>
    </source>
</evidence>
<protein>
    <submittedName>
        <fullName evidence="1">Nucleotidyltransferase family protein</fullName>
    </submittedName>
</protein>
<keyword evidence="2" id="KW-1185">Reference proteome</keyword>
<comment type="caution">
    <text evidence="1">The sequence shown here is derived from an EMBL/GenBank/DDBJ whole genome shotgun (WGS) entry which is preliminary data.</text>
</comment>
<dbReference type="EMBL" id="JAVMIP010000024">
    <property type="protein sequence ID" value="MDS3862227.1"/>
    <property type="molecule type" value="Genomic_DNA"/>
</dbReference>
<name>A0AAE4K0V9_9CYAN</name>
<gene>
    <name evidence="1" type="ORF">RIF25_15605</name>
</gene>
<organism evidence="1 2">
    <name type="scientific">Pseudocalidococcus azoricus BACA0444</name>
    <dbReference type="NCBI Taxonomy" id="2918990"/>
    <lineage>
        <taxon>Bacteria</taxon>
        <taxon>Bacillati</taxon>
        <taxon>Cyanobacteriota</taxon>
        <taxon>Cyanophyceae</taxon>
        <taxon>Acaryochloridales</taxon>
        <taxon>Thermosynechococcaceae</taxon>
        <taxon>Pseudocalidococcus</taxon>
        <taxon>Pseudocalidococcus azoricus</taxon>
    </lineage>
</organism>
<evidence type="ECO:0000313" key="2">
    <source>
        <dbReference type="Proteomes" id="UP001268256"/>
    </source>
</evidence>
<proteinExistence type="predicted"/>
<reference evidence="2" key="1">
    <citation type="submission" date="2023-07" db="EMBL/GenBank/DDBJ databases">
        <authorList>
            <person name="Luz R."/>
            <person name="Cordeiro R."/>
            <person name="Fonseca A."/>
            <person name="Goncalves V."/>
        </authorList>
    </citation>
    <scope>NUCLEOTIDE SEQUENCE [LARGE SCALE GENOMIC DNA]</scope>
    <source>
        <strain evidence="2">BACA0444</strain>
    </source>
</reference>
<dbReference type="InterPro" id="IPR039498">
    <property type="entry name" value="NTP_transf_5"/>
</dbReference>
<dbReference type="RefSeq" id="WP_322879437.1">
    <property type="nucleotide sequence ID" value="NZ_JAVMIP010000024.1"/>
</dbReference>
<dbReference type="AlphaFoldDB" id="A0AAE4K0V9"/>